<dbReference type="AlphaFoldDB" id="A0AAP0R7Z1"/>
<organism evidence="9 10">
    <name type="scientific">Liquidambar formosana</name>
    <name type="common">Formosan gum</name>
    <dbReference type="NCBI Taxonomy" id="63359"/>
    <lineage>
        <taxon>Eukaryota</taxon>
        <taxon>Viridiplantae</taxon>
        <taxon>Streptophyta</taxon>
        <taxon>Embryophyta</taxon>
        <taxon>Tracheophyta</taxon>
        <taxon>Spermatophyta</taxon>
        <taxon>Magnoliopsida</taxon>
        <taxon>eudicotyledons</taxon>
        <taxon>Gunneridae</taxon>
        <taxon>Pentapetalae</taxon>
        <taxon>Saxifragales</taxon>
        <taxon>Altingiaceae</taxon>
        <taxon>Liquidambar</taxon>
    </lineage>
</organism>
<accession>A0AAP0R7Z1</accession>
<comment type="subcellular location">
    <subcellularLocation>
        <location evidence="1">Endomembrane system</location>
        <topology evidence="1">Multi-pass membrane protein</topology>
    </subcellularLocation>
</comment>
<evidence type="ECO:0000256" key="7">
    <source>
        <dbReference type="SAM" id="Phobius"/>
    </source>
</evidence>
<keyword evidence="3 8" id="KW-0732">Signal</keyword>
<keyword evidence="2 7" id="KW-0812">Transmembrane</keyword>
<keyword evidence="5 7" id="KW-0472">Membrane</keyword>
<dbReference type="InterPro" id="IPR052222">
    <property type="entry name" value="DESIGUAL"/>
</dbReference>
<dbReference type="GO" id="GO:0012505">
    <property type="term" value="C:endomembrane system"/>
    <property type="evidence" value="ECO:0007669"/>
    <property type="project" value="UniProtKB-SubCell"/>
</dbReference>
<evidence type="ECO:0000313" key="10">
    <source>
        <dbReference type="Proteomes" id="UP001415857"/>
    </source>
</evidence>
<protein>
    <submittedName>
        <fullName evidence="9">Uncharacterized protein</fullName>
    </submittedName>
</protein>
<feature type="transmembrane region" description="Helical" evidence="7">
    <location>
        <begin position="55"/>
        <end position="80"/>
    </location>
</feature>
<keyword evidence="4 7" id="KW-1133">Transmembrane helix</keyword>
<evidence type="ECO:0000256" key="6">
    <source>
        <dbReference type="ARBA" id="ARBA00029467"/>
    </source>
</evidence>
<dbReference type="EMBL" id="JBBPBK010000015">
    <property type="protein sequence ID" value="KAK9269026.1"/>
    <property type="molecule type" value="Genomic_DNA"/>
</dbReference>
<evidence type="ECO:0000256" key="8">
    <source>
        <dbReference type="SAM" id="SignalP"/>
    </source>
</evidence>
<gene>
    <name evidence="9" type="ORF">L1049_000794</name>
</gene>
<comment type="caution">
    <text evidence="9">The sequence shown here is derived from an EMBL/GenBank/DDBJ whole genome shotgun (WGS) entry which is preliminary data.</text>
</comment>
<sequence>MAKIGVFVCLLIVVIDVVAGILSIEEEIAQNKVKHMRLRSSACKEPSHDAFKLGLAAAALLALAHITTNLLGGCMCICSPEEIEKSSIHRQLSFSCLIFSWITVAIGFPMLIIGMLENSKSRGSCGITHHHFLSIGGILCFVHGLFCIAFYIAATASIKVENTNGNGAHP</sequence>
<feature type="transmembrane region" description="Helical" evidence="7">
    <location>
        <begin position="92"/>
        <end position="112"/>
    </location>
</feature>
<name>A0AAP0R7Z1_LIQFO</name>
<keyword evidence="10" id="KW-1185">Reference proteome</keyword>
<comment type="similarity">
    <text evidence="6">Belongs to the DESIGUAL family.</text>
</comment>
<dbReference type="Pfam" id="PF06749">
    <property type="entry name" value="DUF1218"/>
    <property type="match status" value="1"/>
</dbReference>
<evidence type="ECO:0000256" key="2">
    <source>
        <dbReference type="ARBA" id="ARBA00022692"/>
    </source>
</evidence>
<evidence type="ECO:0000256" key="4">
    <source>
        <dbReference type="ARBA" id="ARBA00022989"/>
    </source>
</evidence>
<dbReference type="InterPro" id="IPR009606">
    <property type="entry name" value="DEAL/Modifying_wall_lignin1/2"/>
</dbReference>
<evidence type="ECO:0000313" key="9">
    <source>
        <dbReference type="EMBL" id="KAK9269026.1"/>
    </source>
</evidence>
<dbReference type="Proteomes" id="UP001415857">
    <property type="component" value="Unassembled WGS sequence"/>
</dbReference>
<reference evidence="9 10" key="1">
    <citation type="journal article" date="2024" name="Plant J.">
        <title>Genome sequences and population genomics reveal climatic adaptation and genomic divergence between two closely related sweetgum species.</title>
        <authorList>
            <person name="Xu W.Q."/>
            <person name="Ren C.Q."/>
            <person name="Zhang X.Y."/>
            <person name="Comes H.P."/>
            <person name="Liu X.H."/>
            <person name="Li Y.G."/>
            <person name="Kettle C.J."/>
            <person name="Jalonen R."/>
            <person name="Gaisberger H."/>
            <person name="Ma Y.Z."/>
            <person name="Qiu Y.X."/>
        </authorList>
    </citation>
    <scope>NUCLEOTIDE SEQUENCE [LARGE SCALE GENOMIC DNA]</scope>
    <source>
        <strain evidence="9">Hangzhou</strain>
    </source>
</reference>
<dbReference type="PANTHER" id="PTHR31769">
    <property type="entry name" value="OS07G0462200 PROTEIN-RELATED"/>
    <property type="match status" value="1"/>
</dbReference>
<evidence type="ECO:0000256" key="3">
    <source>
        <dbReference type="ARBA" id="ARBA00022729"/>
    </source>
</evidence>
<feature type="signal peptide" evidence="8">
    <location>
        <begin position="1"/>
        <end position="20"/>
    </location>
</feature>
<evidence type="ECO:0000256" key="1">
    <source>
        <dbReference type="ARBA" id="ARBA00004127"/>
    </source>
</evidence>
<proteinExistence type="inferred from homology"/>
<evidence type="ECO:0000256" key="5">
    <source>
        <dbReference type="ARBA" id="ARBA00023136"/>
    </source>
</evidence>
<feature type="transmembrane region" description="Helical" evidence="7">
    <location>
        <begin position="132"/>
        <end position="154"/>
    </location>
</feature>
<feature type="chain" id="PRO_5042909337" evidence="8">
    <location>
        <begin position="21"/>
        <end position="170"/>
    </location>
</feature>